<reference evidence="4" key="2">
    <citation type="journal article" date="2019" name="Int. J. Syst. Evol. Microbiol.">
        <title>The Global Catalogue of Microorganisms (GCM) 10K type strain sequencing project: providing services to taxonomists for standard genome sequencing and annotation.</title>
        <authorList>
            <consortium name="The Broad Institute Genomics Platform"/>
            <consortium name="The Broad Institute Genome Sequencing Center for Infectious Disease"/>
            <person name="Wu L."/>
            <person name="Ma J."/>
        </authorList>
    </citation>
    <scope>NUCLEOTIDE SEQUENCE [LARGE SCALE GENOMIC DNA]</scope>
    <source>
        <strain evidence="4">NBRC 107715</strain>
    </source>
</reference>
<dbReference type="RefSeq" id="WP_147026403.1">
    <property type="nucleotide sequence ID" value="NZ_BJZU01000052.1"/>
</dbReference>
<protein>
    <submittedName>
        <fullName evidence="1">Uncharacterized protein</fullName>
    </submittedName>
</protein>
<organism evidence="1 3">
    <name type="scientific">Methylobacterium oxalidis</name>
    <dbReference type="NCBI Taxonomy" id="944322"/>
    <lineage>
        <taxon>Bacteria</taxon>
        <taxon>Pseudomonadati</taxon>
        <taxon>Pseudomonadota</taxon>
        <taxon>Alphaproteobacteria</taxon>
        <taxon>Hyphomicrobiales</taxon>
        <taxon>Methylobacteriaceae</taxon>
        <taxon>Methylobacterium</taxon>
    </lineage>
</organism>
<dbReference type="Proteomes" id="UP000321960">
    <property type="component" value="Unassembled WGS sequence"/>
</dbReference>
<dbReference type="EMBL" id="BJZU01000052">
    <property type="protein sequence ID" value="GEP04805.1"/>
    <property type="molecule type" value="Genomic_DNA"/>
</dbReference>
<dbReference type="Proteomes" id="UP001156856">
    <property type="component" value="Unassembled WGS sequence"/>
</dbReference>
<comment type="caution">
    <text evidence="1">The sequence shown here is derived from an EMBL/GenBank/DDBJ whole genome shotgun (WGS) entry which is preliminary data.</text>
</comment>
<evidence type="ECO:0000313" key="3">
    <source>
        <dbReference type="Proteomes" id="UP000321960"/>
    </source>
</evidence>
<evidence type="ECO:0000313" key="1">
    <source>
        <dbReference type="EMBL" id="GEP04805.1"/>
    </source>
</evidence>
<accession>A0A512J4B7</accession>
<reference evidence="2" key="4">
    <citation type="submission" date="2023-01" db="EMBL/GenBank/DDBJ databases">
        <title>Draft genome sequence of Methylobacterium oxalidis strain NBRC 107715.</title>
        <authorList>
            <person name="Sun Q."/>
            <person name="Mori K."/>
        </authorList>
    </citation>
    <scope>NUCLEOTIDE SEQUENCE</scope>
    <source>
        <strain evidence="2">NBRC 107715</strain>
    </source>
</reference>
<reference evidence="2" key="1">
    <citation type="journal article" date="2014" name="Int. J. Syst. Evol. Microbiol.">
        <title>Complete genome of a new Firmicutes species belonging to the dominant human colonic microbiota ('Ruminococcus bicirculans') reveals two chromosomes and a selective capacity to utilize plant glucans.</title>
        <authorList>
            <consortium name="NISC Comparative Sequencing Program"/>
            <person name="Wegmann U."/>
            <person name="Louis P."/>
            <person name="Goesmann A."/>
            <person name="Henrissat B."/>
            <person name="Duncan S.H."/>
            <person name="Flint H.J."/>
        </authorList>
    </citation>
    <scope>NUCLEOTIDE SEQUENCE</scope>
    <source>
        <strain evidence="2">NBRC 107715</strain>
    </source>
</reference>
<name>A0A512J4B7_9HYPH</name>
<dbReference type="EMBL" id="BSPK01000025">
    <property type="protein sequence ID" value="GLS63631.1"/>
    <property type="molecule type" value="Genomic_DNA"/>
</dbReference>
<dbReference type="AlphaFoldDB" id="A0A512J4B7"/>
<dbReference type="OrthoDB" id="7997598at2"/>
<reference evidence="1 3" key="3">
    <citation type="submission" date="2019-07" db="EMBL/GenBank/DDBJ databases">
        <title>Whole genome shotgun sequence of Methylobacterium oxalidis NBRC 107715.</title>
        <authorList>
            <person name="Hosoyama A."/>
            <person name="Uohara A."/>
            <person name="Ohji S."/>
            <person name="Ichikawa N."/>
        </authorList>
    </citation>
    <scope>NUCLEOTIDE SEQUENCE [LARGE SCALE GENOMIC DNA]</scope>
    <source>
        <strain evidence="1 3">NBRC 107715</strain>
    </source>
</reference>
<gene>
    <name evidence="2" type="ORF">GCM10007888_20120</name>
    <name evidence="1" type="ORF">MOX02_28430</name>
</gene>
<evidence type="ECO:0000313" key="4">
    <source>
        <dbReference type="Proteomes" id="UP001156856"/>
    </source>
</evidence>
<proteinExistence type="predicted"/>
<keyword evidence="4" id="KW-1185">Reference proteome</keyword>
<evidence type="ECO:0000313" key="2">
    <source>
        <dbReference type="EMBL" id="GLS63631.1"/>
    </source>
</evidence>
<sequence>MTLRLQPVCVRTGSTDAESQLVFEDGSLVAVLTHLSDEYGDEAGMWFLEVGFGPVDDPRSPKFTDLDEAQNWIRRKLTDFSAHGGP</sequence>